<dbReference type="RefSeq" id="WP_108233529.1">
    <property type="nucleotide sequence ID" value="NZ_CAURUH010000163.1"/>
</dbReference>
<feature type="chain" id="PRO_5015738105" evidence="1">
    <location>
        <begin position="25"/>
        <end position="1079"/>
    </location>
</feature>
<protein>
    <submittedName>
        <fullName evidence="3">Autotransporter domain-containing protein</fullName>
    </submittedName>
</protein>
<comment type="caution">
    <text evidence="3">The sequence shown here is derived from an EMBL/GenBank/DDBJ whole genome shotgun (WGS) entry which is preliminary data.</text>
</comment>
<dbReference type="Pfam" id="PF03797">
    <property type="entry name" value="Autotransporter"/>
    <property type="match status" value="1"/>
</dbReference>
<proteinExistence type="predicted"/>
<gene>
    <name evidence="3" type="ORF">DBO86_09370</name>
</gene>
<evidence type="ECO:0000313" key="3">
    <source>
        <dbReference type="EMBL" id="PTU79323.1"/>
    </source>
</evidence>
<reference evidence="3 4" key="1">
    <citation type="submission" date="2018-04" db="EMBL/GenBank/DDBJ databases">
        <title>Pseudomonas sp. nov., isolated from mangrove soil.</title>
        <authorList>
            <person name="Chen C."/>
        </authorList>
    </citation>
    <scope>NUCLEOTIDE SEQUENCE [LARGE SCALE GENOMIC DNA]</scope>
    <source>
        <strain evidence="3 4">JCM 14246</strain>
    </source>
</reference>
<name>A0A2T5PNK9_ECTOL</name>
<dbReference type="InterPro" id="IPR036709">
    <property type="entry name" value="Autotransporte_beta_dom_sf"/>
</dbReference>
<dbReference type="EMBL" id="QASO01000049">
    <property type="protein sequence ID" value="PTU79323.1"/>
    <property type="molecule type" value="Genomic_DNA"/>
</dbReference>
<evidence type="ECO:0000313" key="4">
    <source>
        <dbReference type="Proteomes" id="UP000244052"/>
    </source>
</evidence>
<dbReference type="Gene3D" id="2.40.128.130">
    <property type="entry name" value="Autotransporter beta-domain"/>
    <property type="match status" value="1"/>
</dbReference>
<feature type="signal peptide" evidence="1">
    <location>
        <begin position="1"/>
        <end position="24"/>
    </location>
</feature>
<dbReference type="GO" id="GO:0019867">
    <property type="term" value="C:outer membrane"/>
    <property type="evidence" value="ECO:0007669"/>
    <property type="project" value="InterPro"/>
</dbReference>
<sequence length="1079" mass="110198">MPYPNLAKSLLALAIATSSLQAHAVIYDVSNGPIEFEGKTFTESLTITGNLTTEEDAVELADGTDLQGDLILDAQITVTGPQAEVGNYASALDISGDGWGDAVQIDGQVINKGSLNASGLMAQGMTIEYADIEGGLVNDGSITITDGIDVNDAITEGNPSGIFVQYANIDGHVRNNGQIKVNGNDEADATGIQILDSDLAEADIINSATGSIEVSGEEARGYDISQVSIQSLLNAGSIKATALTEALGIWLEDVTAGAVSNSGDITATTQAGSDATGIKVDDSELASLSNTGTISASAPAGEAVGIQIDDSDIEGSLVNLGSIDVQSGDEAIGIELFNSNVDGLTNEGSITVTNTSNAAVTASSEADTRGILLFGSDADGEVRNDGSIKVSGNKVAGIQILNSDLAEADIVNTGKIEADGKIAFGLDLSGVKPATVQSITNSGTIAVSASERSHGLYLDRVEASGSLNNSGSIIAIGNDARAIRLEQASIAGGIHNSGTIKGDDFGIWIGDNSVAPVHVTQSAGLLQGGQYAVQGGSGNQVSVELAGGTIGGNLAGIFKLDVTGKGIFDGDSISTVAPSTGEAGKGWVDLYNSSDSPNGTAGHLVLLRPHTTLNGELEVNTGATVELSLSQATNANQAILDVNGTAYFANGSRLLLTPVGSDFSADGKQYLLLAAEAIDNQGLQVSSSSALLNVDQFNVGDNQIVATVSGKAASQAEDILAGAGASGNAQAAFAPFYSGVLKQGNIDSNDAVAQAFANAGEAELAKLAQQLTPQVDGAASQAATGAQGLTSSAVGSRTSSLRGGSSGSSFSQAGVWVQGLSSSADQGRRDGIAGYDADSKGISIGIDGKLSDNLTLGVAYSNLRTDVKSDTGNKTDVDSQLLTLYSGFEQGNLFVDASLSYGINDNSSKRYIAGTQAKGNYDSSLLGLNVTAGYGLHAGNITLEPRVAGRYSRVDIDGYREKGSSAALRTEDQRYEVIELGAGARLASQIRVGQGSLEPELRLMAYHDFAADQARSTSSYVLGGTPFVTSGAKPSRDSYEAGIALNYRIGALTLGGSYDRIGKSDFDADVFQAKVRYDF</sequence>
<keyword evidence="4" id="KW-1185">Reference proteome</keyword>
<dbReference type="InterPro" id="IPR006315">
    <property type="entry name" value="OM_autotransptr_brl_dom"/>
</dbReference>
<evidence type="ECO:0000259" key="2">
    <source>
        <dbReference type="PROSITE" id="PS51208"/>
    </source>
</evidence>
<dbReference type="SUPFAM" id="SSF103515">
    <property type="entry name" value="Autotransporter"/>
    <property type="match status" value="1"/>
</dbReference>
<keyword evidence="1" id="KW-0732">Signal</keyword>
<organism evidence="3 4">
    <name type="scientific">Ectopseudomonas oleovorans</name>
    <name type="common">Pseudomonas oleovorans</name>
    <dbReference type="NCBI Taxonomy" id="301"/>
    <lineage>
        <taxon>Bacteria</taxon>
        <taxon>Pseudomonadati</taxon>
        <taxon>Pseudomonadota</taxon>
        <taxon>Gammaproteobacteria</taxon>
        <taxon>Pseudomonadales</taxon>
        <taxon>Pseudomonadaceae</taxon>
        <taxon>Ectopseudomonas</taxon>
    </lineage>
</organism>
<dbReference type="AlphaFoldDB" id="A0A2T5PNK9"/>
<dbReference type="PROSITE" id="PS51208">
    <property type="entry name" value="AUTOTRANSPORTER"/>
    <property type="match status" value="1"/>
</dbReference>
<dbReference type="SMART" id="SM00869">
    <property type="entry name" value="Autotransporter"/>
    <property type="match status" value="1"/>
</dbReference>
<evidence type="ECO:0000256" key="1">
    <source>
        <dbReference type="SAM" id="SignalP"/>
    </source>
</evidence>
<dbReference type="Proteomes" id="UP000244052">
    <property type="component" value="Unassembled WGS sequence"/>
</dbReference>
<feature type="domain" description="Autotransporter" evidence="2">
    <location>
        <begin position="808"/>
        <end position="1079"/>
    </location>
</feature>
<accession>A0A2T5PNK9</accession>
<dbReference type="NCBIfam" id="TIGR01414">
    <property type="entry name" value="autotrans_barl"/>
    <property type="match status" value="1"/>
</dbReference>
<dbReference type="InterPro" id="IPR005546">
    <property type="entry name" value="Autotransporte_beta"/>
</dbReference>